<keyword evidence="2" id="KW-1185">Reference proteome</keyword>
<sequence length="157" mass="16947">MYADFATGLRDMVGRNKVSERVLLAQFYRWLDETPKELVKQAPKPTTLEDAVDKATEIDGPMDNVAQGMMNIGLPWATAPSPYLIPMAGTTGQTMVAPGIGGTGLPSTITSTKQTLTSDGTMTQGEVALVTNPQGVYNAWSGTWDPPAGHQWNGKYW</sequence>
<dbReference type="EMBL" id="BSXT01003938">
    <property type="protein sequence ID" value="GMF56251.1"/>
    <property type="molecule type" value="Genomic_DNA"/>
</dbReference>
<name>A0A9W7D3V5_9STRA</name>
<organism evidence="1 2">
    <name type="scientific">Phytophthora fragariaefolia</name>
    <dbReference type="NCBI Taxonomy" id="1490495"/>
    <lineage>
        <taxon>Eukaryota</taxon>
        <taxon>Sar</taxon>
        <taxon>Stramenopiles</taxon>
        <taxon>Oomycota</taxon>
        <taxon>Peronosporomycetes</taxon>
        <taxon>Peronosporales</taxon>
        <taxon>Peronosporaceae</taxon>
        <taxon>Phytophthora</taxon>
    </lineage>
</organism>
<proteinExistence type="predicted"/>
<protein>
    <submittedName>
        <fullName evidence="1">Unnamed protein product</fullName>
    </submittedName>
</protein>
<comment type="caution">
    <text evidence="1">The sequence shown here is derived from an EMBL/GenBank/DDBJ whole genome shotgun (WGS) entry which is preliminary data.</text>
</comment>
<dbReference type="OrthoDB" id="120414at2759"/>
<gene>
    <name evidence="1" type="ORF">Pfra01_002384100</name>
</gene>
<dbReference type="Proteomes" id="UP001165121">
    <property type="component" value="Unassembled WGS sequence"/>
</dbReference>
<reference evidence="1" key="1">
    <citation type="submission" date="2023-04" db="EMBL/GenBank/DDBJ databases">
        <title>Phytophthora fragariaefolia NBRC 109709.</title>
        <authorList>
            <person name="Ichikawa N."/>
            <person name="Sato H."/>
            <person name="Tonouchi N."/>
        </authorList>
    </citation>
    <scope>NUCLEOTIDE SEQUENCE</scope>
    <source>
        <strain evidence="1">NBRC 109709</strain>
    </source>
</reference>
<accession>A0A9W7D3V5</accession>
<dbReference type="AlphaFoldDB" id="A0A9W7D3V5"/>
<evidence type="ECO:0000313" key="2">
    <source>
        <dbReference type="Proteomes" id="UP001165121"/>
    </source>
</evidence>
<evidence type="ECO:0000313" key="1">
    <source>
        <dbReference type="EMBL" id="GMF56251.1"/>
    </source>
</evidence>